<evidence type="ECO:0000256" key="6">
    <source>
        <dbReference type="ARBA" id="ARBA00022826"/>
    </source>
</evidence>
<evidence type="ECO:0000256" key="4">
    <source>
        <dbReference type="ARBA" id="ARBA00022538"/>
    </source>
</evidence>
<dbReference type="GO" id="GO:0016020">
    <property type="term" value="C:membrane"/>
    <property type="evidence" value="ECO:0007669"/>
    <property type="project" value="UniProtKB-SubCell"/>
</dbReference>
<proteinExistence type="inferred from homology"/>
<evidence type="ECO:0000256" key="12">
    <source>
        <dbReference type="ARBA" id="ARBA00034430"/>
    </source>
</evidence>
<feature type="transmembrane region" description="Helical" evidence="13">
    <location>
        <begin position="150"/>
        <end position="166"/>
    </location>
</feature>
<feature type="transmembrane region" description="Helical" evidence="13">
    <location>
        <begin position="46"/>
        <end position="64"/>
    </location>
</feature>
<protein>
    <recommendedName>
        <fullName evidence="16">Integral membrane protein</fullName>
    </recommendedName>
</protein>
<comment type="catalytic activity">
    <reaction evidence="12">
        <text>K(+)(in) = K(+)(out)</text>
        <dbReference type="Rhea" id="RHEA:29463"/>
        <dbReference type="ChEBI" id="CHEBI:29103"/>
    </reaction>
</comment>
<evidence type="ECO:0000256" key="13">
    <source>
        <dbReference type="SAM" id="Phobius"/>
    </source>
</evidence>
<evidence type="ECO:0000313" key="15">
    <source>
        <dbReference type="Proteomes" id="UP000051581"/>
    </source>
</evidence>
<accession>A0A0R1KXR9</accession>
<comment type="similarity">
    <text evidence="2">Belongs to the TMEM175 family.</text>
</comment>
<sequence length="195" mass="22493">MTNLKKNRLEAFTDAIVPIIMTVLVLELKRPEELSWSGLWGIHEELMSYAISFFLLAIVWGNHHHMFLLVKSIDGFVIWSNTLLLFLLSFVPFATGIVDSDPHSLFGSQLYTLLFIGINLSWNLLRVSLVRANKSVKAVVDSLHRDSKSIYTLFAFIVVFFVSIYWHEFGMIGTFVVMLLWVMPYRKIEHAAKRI</sequence>
<keyword evidence="7" id="KW-0630">Potassium</keyword>
<keyword evidence="15" id="KW-1185">Reference proteome</keyword>
<keyword evidence="6" id="KW-0631">Potassium channel</keyword>
<name>A0A0R1KXR9_9LACO</name>
<dbReference type="InterPro" id="IPR010617">
    <property type="entry name" value="TMEM175-like"/>
</dbReference>
<evidence type="ECO:0000256" key="9">
    <source>
        <dbReference type="ARBA" id="ARBA00023065"/>
    </source>
</evidence>
<keyword evidence="5 13" id="KW-0812">Transmembrane</keyword>
<evidence type="ECO:0000313" key="14">
    <source>
        <dbReference type="EMBL" id="KRK86211.1"/>
    </source>
</evidence>
<dbReference type="Proteomes" id="UP000051581">
    <property type="component" value="Unassembled WGS sequence"/>
</dbReference>
<gene>
    <name evidence="14" type="ORF">FD17_GL002205</name>
</gene>
<evidence type="ECO:0008006" key="16">
    <source>
        <dbReference type="Google" id="ProtNLM"/>
    </source>
</evidence>
<evidence type="ECO:0000256" key="11">
    <source>
        <dbReference type="ARBA" id="ARBA00023303"/>
    </source>
</evidence>
<reference evidence="14 15" key="1">
    <citation type="journal article" date="2015" name="Genome Announc.">
        <title>Expanding the biotechnology potential of lactobacilli through comparative genomics of 213 strains and associated genera.</title>
        <authorList>
            <person name="Sun Z."/>
            <person name="Harris H.M."/>
            <person name="McCann A."/>
            <person name="Guo C."/>
            <person name="Argimon S."/>
            <person name="Zhang W."/>
            <person name="Yang X."/>
            <person name="Jeffery I.B."/>
            <person name="Cooney J.C."/>
            <person name="Kagawa T.F."/>
            <person name="Liu W."/>
            <person name="Song Y."/>
            <person name="Salvetti E."/>
            <person name="Wrobel A."/>
            <person name="Rasinkangas P."/>
            <person name="Parkhill J."/>
            <person name="Rea M.C."/>
            <person name="O'Sullivan O."/>
            <person name="Ritari J."/>
            <person name="Douillard F.P."/>
            <person name="Paul Ross R."/>
            <person name="Yang R."/>
            <person name="Briner A.E."/>
            <person name="Felis G.E."/>
            <person name="de Vos W.M."/>
            <person name="Barrangou R."/>
            <person name="Klaenhammer T.R."/>
            <person name="Caufield P.W."/>
            <person name="Cui Y."/>
            <person name="Zhang H."/>
            <person name="O'Toole P.W."/>
        </authorList>
    </citation>
    <scope>NUCLEOTIDE SEQUENCE [LARGE SCALE GENOMIC DNA]</scope>
    <source>
        <strain evidence="14 15">DSM 19904</strain>
    </source>
</reference>
<comment type="caution">
    <text evidence="14">The sequence shown here is derived from an EMBL/GenBank/DDBJ whole genome shotgun (WGS) entry which is preliminary data.</text>
</comment>
<dbReference type="EMBL" id="AZEA01000050">
    <property type="protein sequence ID" value="KRK86211.1"/>
    <property type="molecule type" value="Genomic_DNA"/>
</dbReference>
<evidence type="ECO:0000256" key="1">
    <source>
        <dbReference type="ARBA" id="ARBA00004141"/>
    </source>
</evidence>
<dbReference type="PANTHER" id="PTHR31462">
    <property type="entry name" value="ENDOSOMAL/LYSOSOMAL POTASSIUM CHANNEL TMEM175"/>
    <property type="match status" value="1"/>
</dbReference>
<feature type="transmembrane region" description="Helical" evidence="13">
    <location>
        <begin position="9"/>
        <end position="26"/>
    </location>
</feature>
<feature type="transmembrane region" description="Helical" evidence="13">
    <location>
        <begin position="110"/>
        <end position="129"/>
    </location>
</feature>
<evidence type="ECO:0000256" key="10">
    <source>
        <dbReference type="ARBA" id="ARBA00023136"/>
    </source>
</evidence>
<organism evidence="14 15">
    <name type="scientific">Lentilactobacillus sunkii DSM 19904</name>
    <dbReference type="NCBI Taxonomy" id="1423808"/>
    <lineage>
        <taxon>Bacteria</taxon>
        <taxon>Bacillati</taxon>
        <taxon>Bacillota</taxon>
        <taxon>Bacilli</taxon>
        <taxon>Lactobacillales</taxon>
        <taxon>Lactobacillaceae</taxon>
        <taxon>Lentilactobacillus</taxon>
    </lineage>
</organism>
<dbReference type="Pfam" id="PF06736">
    <property type="entry name" value="TMEM175"/>
    <property type="match status" value="1"/>
</dbReference>
<comment type="subcellular location">
    <subcellularLocation>
        <location evidence="1">Membrane</location>
        <topology evidence="1">Multi-pass membrane protein</topology>
    </subcellularLocation>
</comment>
<keyword evidence="11" id="KW-0407">Ion channel</keyword>
<evidence type="ECO:0000256" key="2">
    <source>
        <dbReference type="ARBA" id="ARBA00006920"/>
    </source>
</evidence>
<keyword evidence="9" id="KW-0406">Ion transport</keyword>
<keyword evidence="8 13" id="KW-1133">Transmembrane helix</keyword>
<dbReference type="PATRIC" id="fig|1423808.3.peg.2234"/>
<evidence type="ECO:0000256" key="7">
    <source>
        <dbReference type="ARBA" id="ARBA00022958"/>
    </source>
</evidence>
<evidence type="ECO:0000256" key="5">
    <source>
        <dbReference type="ARBA" id="ARBA00022692"/>
    </source>
</evidence>
<evidence type="ECO:0000256" key="3">
    <source>
        <dbReference type="ARBA" id="ARBA00022448"/>
    </source>
</evidence>
<dbReference type="PANTHER" id="PTHR31462:SF5">
    <property type="entry name" value="ENDOSOMAL_LYSOSOMAL PROTON CHANNEL TMEM175"/>
    <property type="match status" value="1"/>
</dbReference>
<keyword evidence="3" id="KW-0813">Transport</keyword>
<keyword evidence="4" id="KW-0633">Potassium transport</keyword>
<dbReference type="AlphaFoldDB" id="A0A0R1KXR9"/>
<feature type="transmembrane region" description="Helical" evidence="13">
    <location>
        <begin position="76"/>
        <end position="98"/>
    </location>
</feature>
<dbReference type="GO" id="GO:0015252">
    <property type="term" value="F:proton channel activity"/>
    <property type="evidence" value="ECO:0007669"/>
    <property type="project" value="InterPro"/>
</dbReference>
<dbReference type="GO" id="GO:0005267">
    <property type="term" value="F:potassium channel activity"/>
    <property type="evidence" value="ECO:0007669"/>
    <property type="project" value="UniProtKB-KW"/>
</dbReference>
<keyword evidence="10 13" id="KW-0472">Membrane</keyword>
<evidence type="ECO:0000256" key="8">
    <source>
        <dbReference type="ARBA" id="ARBA00022989"/>
    </source>
</evidence>